<dbReference type="OrthoDB" id="2921803at2759"/>
<dbReference type="EMBL" id="MU155273">
    <property type="protein sequence ID" value="KAF9477063.1"/>
    <property type="molecule type" value="Genomic_DNA"/>
</dbReference>
<dbReference type="Proteomes" id="UP000807469">
    <property type="component" value="Unassembled WGS sequence"/>
</dbReference>
<keyword evidence="2" id="KW-1185">Reference proteome</keyword>
<sequence length="420" mass="48985">MTYLPLDVVDSLMDVVAEEDDPNLSTMKACSLVCFDFHSLCRKRIFARIVLNDTYNIIRRPKHGWRQNMTTSKLYQLLSVSPEIGNLIRDLYYYITDEDEMESAHVLETFNYITRLDTFAIETKHQGTGSVIWTYTSLRPALLHLLHLPTLVNFNMRSICEFAFKDLANSHIKNFSFSSTITISPFPDDVPDSSIKLRRLIINYTPNPGVISNICNKICVDQLSIIDFGSLEELSMYLMGSDSIYDALHLVSRCEQLVALRLFDRDLWSPNYMSFYGFSKCLHPLLMRKLKHLEIHIRYGDDNTEDRLHCLPEELEKMANETRNPIEQLTIEFFVEIISGNITEKWDRFDRAFGTGWPNLRRFTLVMSLSKESTQRESRAEEVLLSVQETQFPRLSSRKSMVFDFLVQKESDSSYDWHWP</sequence>
<proteinExistence type="predicted"/>
<evidence type="ECO:0000313" key="2">
    <source>
        <dbReference type="Proteomes" id="UP000807469"/>
    </source>
</evidence>
<protein>
    <submittedName>
        <fullName evidence="1">Uncharacterized protein</fullName>
    </submittedName>
</protein>
<name>A0A9P5YWH9_9AGAR</name>
<reference evidence="1" key="1">
    <citation type="submission" date="2020-11" db="EMBL/GenBank/DDBJ databases">
        <authorList>
            <consortium name="DOE Joint Genome Institute"/>
            <person name="Ahrendt S."/>
            <person name="Riley R."/>
            <person name="Andreopoulos W."/>
            <person name="Labutti K."/>
            <person name="Pangilinan J."/>
            <person name="Ruiz-Duenas F.J."/>
            <person name="Barrasa J.M."/>
            <person name="Sanchez-Garcia M."/>
            <person name="Camarero S."/>
            <person name="Miyauchi S."/>
            <person name="Serrano A."/>
            <person name="Linde D."/>
            <person name="Babiker R."/>
            <person name="Drula E."/>
            <person name="Ayuso-Fernandez I."/>
            <person name="Pacheco R."/>
            <person name="Padilla G."/>
            <person name="Ferreira P."/>
            <person name="Barriuso J."/>
            <person name="Kellner H."/>
            <person name="Castanera R."/>
            <person name="Alfaro M."/>
            <person name="Ramirez L."/>
            <person name="Pisabarro A.G."/>
            <person name="Kuo A."/>
            <person name="Tritt A."/>
            <person name="Lipzen A."/>
            <person name="He G."/>
            <person name="Yan M."/>
            <person name="Ng V."/>
            <person name="Cullen D."/>
            <person name="Martin F."/>
            <person name="Rosso M.-N."/>
            <person name="Henrissat B."/>
            <person name="Hibbett D."/>
            <person name="Martinez A.T."/>
            <person name="Grigoriev I.V."/>
        </authorList>
    </citation>
    <scope>NUCLEOTIDE SEQUENCE</scope>
    <source>
        <strain evidence="1">CIRM-BRFM 674</strain>
    </source>
</reference>
<evidence type="ECO:0000313" key="1">
    <source>
        <dbReference type="EMBL" id="KAF9477063.1"/>
    </source>
</evidence>
<comment type="caution">
    <text evidence="1">The sequence shown here is derived from an EMBL/GenBank/DDBJ whole genome shotgun (WGS) entry which is preliminary data.</text>
</comment>
<gene>
    <name evidence="1" type="ORF">BDN70DRAFT_881624</name>
</gene>
<dbReference type="AlphaFoldDB" id="A0A9P5YWH9"/>
<organism evidence="1 2">
    <name type="scientific">Pholiota conissans</name>
    <dbReference type="NCBI Taxonomy" id="109636"/>
    <lineage>
        <taxon>Eukaryota</taxon>
        <taxon>Fungi</taxon>
        <taxon>Dikarya</taxon>
        <taxon>Basidiomycota</taxon>
        <taxon>Agaricomycotina</taxon>
        <taxon>Agaricomycetes</taxon>
        <taxon>Agaricomycetidae</taxon>
        <taxon>Agaricales</taxon>
        <taxon>Agaricineae</taxon>
        <taxon>Strophariaceae</taxon>
        <taxon>Pholiota</taxon>
    </lineage>
</organism>
<accession>A0A9P5YWH9</accession>